<organism evidence="1 2">
    <name type="scientific">Mycolicibacterium mucogenicum DSM 44124</name>
    <dbReference type="NCBI Taxonomy" id="1226753"/>
    <lineage>
        <taxon>Bacteria</taxon>
        <taxon>Bacillati</taxon>
        <taxon>Actinomycetota</taxon>
        <taxon>Actinomycetes</taxon>
        <taxon>Mycobacteriales</taxon>
        <taxon>Mycobacteriaceae</taxon>
        <taxon>Mycolicibacterium</taxon>
    </lineage>
</organism>
<dbReference type="AlphaFoldDB" id="A0A8E4RB97"/>
<evidence type="ECO:0000313" key="2">
    <source>
        <dbReference type="Proteomes" id="UP000309231"/>
    </source>
</evidence>
<accession>A0A8E4RB97</accession>
<reference evidence="1 2" key="2">
    <citation type="journal article" date="2019" name="Sci. Rep.">
        <title>Insight into the biology of Mycobacterium mucogenicum and Mycobacterium neoaurum clade members.</title>
        <authorList>
            <person name="Behra P.R.K."/>
            <person name="Pettersson B.M.F."/>
            <person name="Ramesh M."/>
            <person name="Dasgupta S."/>
            <person name="Kirsebom L.A."/>
        </authorList>
    </citation>
    <scope>NUCLEOTIDE SEQUENCE [LARGE SCALE GENOMIC DNA]</scope>
    <source>
        <strain evidence="1 2">DSM 44124</strain>
    </source>
</reference>
<protein>
    <submittedName>
        <fullName evidence="1">Uncharacterized protein</fullName>
    </submittedName>
</protein>
<dbReference type="GeneID" id="76725247"/>
<keyword evidence="2" id="KW-1185">Reference proteome</keyword>
<dbReference type="KEGG" id="mmuc:C1S78_010020"/>
<dbReference type="SUPFAM" id="SSF50969">
    <property type="entry name" value="YVTN repeat-like/Quinoprotein amine dehydrogenase"/>
    <property type="match status" value="1"/>
</dbReference>
<dbReference type="InterPro" id="IPR011044">
    <property type="entry name" value="Quino_amine_DH_bsu"/>
</dbReference>
<proteinExistence type="predicted"/>
<name>A0A8E4RB97_MYCMU</name>
<dbReference type="InterPro" id="IPR015943">
    <property type="entry name" value="WD40/YVTN_repeat-like_dom_sf"/>
</dbReference>
<dbReference type="EMBL" id="CP062008">
    <property type="protein sequence ID" value="QPG71232.1"/>
    <property type="molecule type" value="Genomic_DNA"/>
</dbReference>
<dbReference type="RefSeq" id="WP_053853888.1">
    <property type="nucleotide sequence ID" value="NZ_ANBS01000007.1"/>
</dbReference>
<evidence type="ECO:0000313" key="1">
    <source>
        <dbReference type="EMBL" id="QPG71232.1"/>
    </source>
</evidence>
<dbReference type="Gene3D" id="2.130.10.10">
    <property type="entry name" value="YVTN repeat-like/Quinoprotein amine dehydrogenase"/>
    <property type="match status" value="1"/>
</dbReference>
<sequence>MDHHPINCRLREYGANITRFATAALAIGALAACSSHPAETPPPTISPARAAVSPAVTAAPDGVVHLLPGPGTGASFDAATSSLVVLGTDGTGRPVVTVPGTPPVVLPTAATGVTGDGAGTAFLSTRGGYLRFDIGKRAVQAVTVDGQSGTDFTSIARRADGKLALGTADGAVLIVDGSAVRSRMKAFARVDGLAAQGNTVVVLDRGQTSVTEVNADGTDVAQALRAGEGATTLAADPAGRVLVADTRGDGLLVFGTTPLMLRQQAPVRGAPYGIVGSSKLAWVSQTATNSVVGYDLSTGIPVEKVRYRTVQQPDVLSFDDRTGTLFVVSGSGAGVQVIANAAAGPGSGGH</sequence>
<dbReference type="Proteomes" id="UP000309231">
    <property type="component" value="Chromosome"/>
</dbReference>
<gene>
    <name evidence="1" type="ORF">C1S78_010020</name>
</gene>
<reference evidence="1 2" key="1">
    <citation type="journal article" date="2019" name="BMC Evol. Biol.">
        <title>Comparative genomics of Mycobacterium mucogenicum and Mycobacterium neoaurum clade members emphasizing tRNA and non-coding RNA.</title>
        <authorList>
            <person name="Behra P.R.K."/>
            <person name="Pettersson B.M.F."/>
            <person name="Das S."/>
            <person name="Dasgupta S."/>
            <person name="Kirsebom L.A."/>
        </authorList>
    </citation>
    <scope>NUCLEOTIDE SEQUENCE [LARGE SCALE GENOMIC DNA]</scope>
    <source>
        <strain evidence="1 2">DSM 44124</strain>
    </source>
</reference>